<gene>
    <name evidence="3" type="ORF">PoB_002758000</name>
</gene>
<feature type="domain" description="MAM" evidence="2">
    <location>
        <begin position="411"/>
        <end position="461"/>
    </location>
</feature>
<organism evidence="3 4">
    <name type="scientific">Plakobranchus ocellatus</name>
    <dbReference type="NCBI Taxonomy" id="259542"/>
    <lineage>
        <taxon>Eukaryota</taxon>
        <taxon>Metazoa</taxon>
        <taxon>Spiralia</taxon>
        <taxon>Lophotrochozoa</taxon>
        <taxon>Mollusca</taxon>
        <taxon>Gastropoda</taxon>
        <taxon>Heterobranchia</taxon>
        <taxon>Euthyneura</taxon>
        <taxon>Panpulmonata</taxon>
        <taxon>Sacoglossa</taxon>
        <taxon>Placobranchoidea</taxon>
        <taxon>Plakobranchidae</taxon>
        <taxon>Plakobranchus</taxon>
    </lineage>
</organism>
<dbReference type="InterPro" id="IPR000998">
    <property type="entry name" value="MAM_dom"/>
</dbReference>
<feature type="compositionally biased region" description="Polar residues" evidence="1">
    <location>
        <begin position="436"/>
        <end position="446"/>
    </location>
</feature>
<dbReference type="PROSITE" id="PS50060">
    <property type="entry name" value="MAM_2"/>
    <property type="match status" value="3"/>
</dbReference>
<dbReference type="Proteomes" id="UP000735302">
    <property type="component" value="Unassembled WGS sequence"/>
</dbReference>
<dbReference type="Gene3D" id="2.60.120.200">
    <property type="match status" value="3"/>
</dbReference>
<dbReference type="Pfam" id="PF00629">
    <property type="entry name" value="MAM"/>
    <property type="match status" value="2"/>
</dbReference>
<dbReference type="EMBL" id="BLXT01003184">
    <property type="protein sequence ID" value="GFO01075.1"/>
    <property type="molecule type" value="Genomic_DNA"/>
</dbReference>
<feature type="region of interest" description="Disordered" evidence="1">
    <location>
        <begin position="435"/>
        <end position="461"/>
    </location>
</feature>
<evidence type="ECO:0000313" key="3">
    <source>
        <dbReference type="EMBL" id="GFO01075.1"/>
    </source>
</evidence>
<dbReference type="InterPro" id="IPR013320">
    <property type="entry name" value="ConA-like_dom_sf"/>
</dbReference>
<dbReference type="SMART" id="SM00137">
    <property type="entry name" value="MAM"/>
    <property type="match status" value="2"/>
</dbReference>
<dbReference type="GO" id="GO:0016020">
    <property type="term" value="C:membrane"/>
    <property type="evidence" value="ECO:0007669"/>
    <property type="project" value="InterPro"/>
</dbReference>
<protein>
    <submittedName>
        <fullName evidence="3">MAM and LDL-receptor class a domain-containing protein 1</fullName>
    </submittedName>
</protein>
<dbReference type="PANTHER" id="PTHR23282">
    <property type="entry name" value="APICAL ENDOSOMAL GLYCOPROTEIN PRECURSOR"/>
    <property type="match status" value="1"/>
</dbReference>
<name>A0AAV3ZYZ1_9GAST</name>
<proteinExistence type="predicted"/>
<dbReference type="PANTHER" id="PTHR23282:SF101">
    <property type="entry name" value="MAM DOMAIN-CONTAINING PROTEIN"/>
    <property type="match status" value="1"/>
</dbReference>
<evidence type="ECO:0000313" key="4">
    <source>
        <dbReference type="Proteomes" id="UP000735302"/>
    </source>
</evidence>
<sequence length="461" mass="50319">MSSKIQKISRPSLHFSGIYGVKVKECTFESSLCDWHNSNNDDLDWARHSGLTSTRRGGKILTGPLDDHTMANHSGFYLYMETSATRNGQTADLISDILTDLEGSRITFWYYMHGQSMGKLAVIVWPISDPYPDRGAQLVWLVSGDEGDKWNFISLDLTQQKMDYKIIIRAEVGGSGTSDIAIDDVTVAPVPESTTPEPTTTPIPGSVITLSECTFQENMCIWKNAPSGIIPWARFKGETPTRQGGNILTGPASDHSLQSNQGYYLYMETSAHRPGEAADLISPALNAPVKMSFWYFMHGLTMGNLSVLLVSSDGHLIQTLWSDKGDKGDNWLKATVKVPVEQTNSYALMFRAVEGGAGTSDVAIDDVIITQIVDPDSTKIIPALTSLPPLADGGSTSAPGGRRSNWTKILYQCNFDHSSHCNWTRPNAELMPWTFRSDSTPTTGTGANRDHTSGQGSGLNG</sequence>
<dbReference type="CDD" id="cd06263">
    <property type="entry name" value="MAM"/>
    <property type="match status" value="2"/>
</dbReference>
<accession>A0AAV3ZYZ1</accession>
<comment type="caution">
    <text evidence="3">The sequence shown here is derived from an EMBL/GenBank/DDBJ whole genome shotgun (WGS) entry which is preliminary data.</text>
</comment>
<feature type="domain" description="MAM" evidence="2">
    <location>
        <begin position="211"/>
        <end position="370"/>
    </location>
</feature>
<dbReference type="SUPFAM" id="SSF49899">
    <property type="entry name" value="Concanavalin A-like lectins/glucanases"/>
    <property type="match status" value="2"/>
</dbReference>
<dbReference type="AlphaFoldDB" id="A0AAV3ZYZ1"/>
<evidence type="ECO:0000259" key="2">
    <source>
        <dbReference type="PROSITE" id="PS50060"/>
    </source>
</evidence>
<reference evidence="3 4" key="1">
    <citation type="journal article" date="2021" name="Elife">
        <title>Chloroplast acquisition without the gene transfer in kleptoplastic sea slugs, Plakobranchus ocellatus.</title>
        <authorList>
            <person name="Maeda T."/>
            <person name="Takahashi S."/>
            <person name="Yoshida T."/>
            <person name="Shimamura S."/>
            <person name="Takaki Y."/>
            <person name="Nagai Y."/>
            <person name="Toyoda A."/>
            <person name="Suzuki Y."/>
            <person name="Arimoto A."/>
            <person name="Ishii H."/>
            <person name="Satoh N."/>
            <person name="Nishiyama T."/>
            <person name="Hasebe M."/>
            <person name="Maruyama T."/>
            <person name="Minagawa J."/>
            <person name="Obokata J."/>
            <person name="Shigenobu S."/>
        </authorList>
    </citation>
    <scope>NUCLEOTIDE SEQUENCE [LARGE SCALE GENOMIC DNA]</scope>
</reference>
<feature type="domain" description="MAM" evidence="2">
    <location>
        <begin position="24"/>
        <end position="195"/>
    </location>
</feature>
<keyword evidence="4" id="KW-1185">Reference proteome</keyword>
<evidence type="ECO:0000256" key="1">
    <source>
        <dbReference type="SAM" id="MobiDB-lite"/>
    </source>
</evidence>
<dbReference type="InterPro" id="IPR051560">
    <property type="entry name" value="MAM_domain-containing"/>
</dbReference>